<dbReference type="EMBL" id="RCDB01000001">
    <property type="protein sequence ID" value="RLK52982.1"/>
    <property type="molecule type" value="Genomic_DNA"/>
</dbReference>
<evidence type="ECO:0000259" key="1">
    <source>
        <dbReference type="Pfam" id="PF01636"/>
    </source>
</evidence>
<dbReference type="InterPro" id="IPR051678">
    <property type="entry name" value="AGP_Transferase"/>
</dbReference>
<dbReference type="AlphaFoldDB" id="A0A498CBG5"/>
<gene>
    <name evidence="2" type="ORF">C7474_0944</name>
</gene>
<reference evidence="2 3" key="1">
    <citation type="journal article" date="2015" name="Stand. Genomic Sci.">
        <title>Genomic Encyclopedia of Bacterial and Archaeal Type Strains, Phase III: the genomes of soil and plant-associated and newly described type strains.</title>
        <authorList>
            <person name="Whitman W.B."/>
            <person name="Woyke T."/>
            <person name="Klenk H.P."/>
            <person name="Zhou Y."/>
            <person name="Lilburn T.G."/>
            <person name="Beck B.J."/>
            <person name="De Vos P."/>
            <person name="Vandamme P."/>
            <person name="Eisen J.A."/>
            <person name="Garrity G."/>
            <person name="Hugenholtz P."/>
            <person name="Kyrpides N.C."/>
        </authorList>
    </citation>
    <scope>NUCLEOTIDE SEQUENCE [LARGE SCALE GENOMIC DNA]</scope>
    <source>
        <strain evidence="2 3">S2T63</strain>
    </source>
</reference>
<proteinExistence type="predicted"/>
<dbReference type="PANTHER" id="PTHR21310:SF42">
    <property type="entry name" value="BIFUNCTIONAL AAC_APH"/>
    <property type="match status" value="1"/>
</dbReference>
<dbReference type="SUPFAM" id="SSF56112">
    <property type="entry name" value="Protein kinase-like (PK-like)"/>
    <property type="match status" value="1"/>
</dbReference>
<feature type="domain" description="Aminoglycoside phosphotransferase" evidence="1">
    <location>
        <begin position="30"/>
        <end position="252"/>
    </location>
</feature>
<dbReference type="GO" id="GO:0016301">
    <property type="term" value="F:kinase activity"/>
    <property type="evidence" value="ECO:0007669"/>
    <property type="project" value="UniProtKB-KW"/>
</dbReference>
<name>A0A498CBG5_9MICO</name>
<evidence type="ECO:0000313" key="3">
    <source>
        <dbReference type="Proteomes" id="UP000273158"/>
    </source>
</evidence>
<comment type="caution">
    <text evidence="2">The sequence shown here is derived from an EMBL/GenBank/DDBJ whole genome shotgun (WGS) entry which is preliminary data.</text>
</comment>
<accession>A0A498CBG5</accession>
<dbReference type="PANTHER" id="PTHR21310">
    <property type="entry name" value="AMINOGLYCOSIDE PHOSPHOTRANSFERASE-RELATED-RELATED"/>
    <property type="match status" value="1"/>
</dbReference>
<dbReference type="Gene3D" id="3.90.1200.10">
    <property type="match status" value="1"/>
</dbReference>
<dbReference type="InterPro" id="IPR011009">
    <property type="entry name" value="Kinase-like_dom_sf"/>
</dbReference>
<sequence length="281" mass="29659">MPQPPAELDLTVADVHRLVASQHPSLLGPVRRVAHGWDNDLFRLGDDLAVRLPRRASAAPLVVHEQRWLPLLAPLVPVAVPVPVAVGVPEGAYPWHWSIVPWFEGVNALDLAPPVRDGFAAQLGGILRRLHVAAPADAPFNPVRAVPLADRDTAVRPRLAAVPALVPVWEEALAAPAHEGPPVWVHGDPHPGNMLVGGDGLISALLDFGDVSAGDPASDLAIAWLGFTATGRDAFRSAVNTDAATWARARGWAAAIAALLHDAEDPGLRAMSAHGVGELTR</sequence>
<dbReference type="Pfam" id="PF01636">
    <property type="entry name" value="APH"/>
    <property type="match status" value="1"/>
</dbReference>
<evidence type="ECO:0000313" key="2">
    <source>
        <dbReference type="EMBL" id="RLK52982.1"/>
    </source>
</evidence>
<dbReference type="Gene3D" id="3.30.200.20">
    <property type="entry name" value="Phosphorylase Kinase, domain 1"/>
    <property type="match status" value="1"/>
</dbReference>
<keyword evidence="3" id="KW-1185">Reference proteome</keyword>
<dbReference type="Proteomes" id="UP000273158">
    <property type="component" value="Unassembled WGS sequence"/>
</dbReference>
<protein>
    <submittedName>
        <fullName evidence="2">Aminoglycoside phosphotransferase (APT) family kinase protein</fullName>
    </submittedName>
</protein>
<keyword evidence="2" id="KW-0808">Transferase</keyword>
<organism evidence="2 3">
    <name type="scientific">Microbacterium telephonicum</name>
    <dbReference type="NCBI Taxonomy" id="1714841"/>
    <lineage>
        <taxon>Bacteria</taxon>
        <taxon>Bacillati</taxon>
        <taxon>Actinomycetota</taxon>
        <taxon>Actinomycetes</taxon>
        <taxon>Micrococcales</taxon>
        <taxon>Microbacteriaceae</taxon>
        <taxon>Microbacterium</taxon>
    </lineage>
</organism>
<dbReference type="OrthoDB" id="9797603at2"/>
<dbReference type="RefSeq" id="WP_121057750.1">
    <property type="nucleotide sequence ID" value="NZ_RCDB01000001.1"/>
</dbReference>
<dbReference type="InterPro" id="IPR002575">
    <property type="entry name" value="Aminoglycoside_PTrfase"/>
</dbReference>
<keyword evidence="2" id="KW-0418">Kinase</keyword>